<organism evidence="1 2">
    <name type="scientific">Bosea spartocytisi</name>
    <dbReference type="NCBI Taxonomy" id="2773451"/>
    <lineage>
        <taxon>Bacteria</taxon>
        <taxon>Pseudomonadati</taxon>
        <taxon>Pseudomonadota</taxon>
        <taxon>Alphaproteobacteria</taxon>
        <taxon>Hyphomicrobiales</taxon>
        <taxon>Boseaceae</taxon>
        <taxon>Bosea</taxon>
    </lineage>
</organism>
<dbReference type="RefSeq" id="WP_038361820.1">
    <property type="nucleotide sequence ID" value="NZ_JACXWY010000001.1"/>
</dbReference>
<dbReference type="EMBL" id="JACXWY010000001">
    <property type="protein sequence ID" value="MBD3844204.1"/>
    <property type="molecule type" value="Genomic_DNA"/>
</dbReference>
<evidence type="ECO:0000313" key="2">
    <source>
        <dbReference type="Proteomes" id="UP000619295"/>
    </source>
</evidence>
<dbReference type="Proteomes" id="UP000619295">
    <property type="component" value="Unassembled WGS sequence"/>
</dbReference>
<accession>A0A927E8H9</accession>
<reference evidence="1" key="1">
    <citation type="submission" date="2020-09" db="EMBL/GenBank/DDBJ databases">
        <title>Bosea spartocytisi sp. nov. a root nodule endophyte of Spartocytisus supranubius in the high mountain ecosystem fo the Teide National Park (Canary Islands, Spain).</title>
        <authorList>
            <person name="Pulido-Suarez L."/>
            <person name="Peix A."/>
            <person name="Igual J.M."/>
            <person name="Socas-Perez N."/>
            <person name="Velazquez E."/>
            <person name="Flores-Felix J.D."/>
            <person name="Leon-Barrios M."/>
        </authorList>
    </citation>
    <scope>NUCLEOTIDE SEQUENCE</scope>
    <source>
        <strain evidence="1">SSUT16</strain>
    </source>
</reference>
<comment type="caution">
    <text evidence="1">The sequence shown here is derived from an EMBL/GenBank/DDBJ whole genome shotgun (WGS) entry which is preliminary data.</text>
</comment>
<protein>
    <submittedName>
        <fullName evidence="1">Uncharacterized protein</fullName>
    </submittedName>
</protein>
<gene>
    <name evidence="1" type="ORF">IED13_00735</name>
</gene>
<evidence type="ECO:0000313" key="1">
    <source>
        <dbReference type="EMBL" id="MBD3844204.1"/>
    </source>
</evidence>
<proteinExistence type="predicted"/>
<name>A0A927E8H9_9HYPH</name>
<sequence length="109" mass="11180">MRRAVAFVGLLGIAVAGISLSIMPMSRPAAAPSEQRTFLIPASDGYGVADCISTRSECGKIVANAWCESQGFGKAVTFGIADRADFTGTVTKPTPAAAAEQPLSITCGE</sequence>
<keyword evidence="2" id="KW-1185">Reference proteome</keyword>
<dbReference type="AlphaFoldDB" id="A0A927E8H9"/>